<evidence type="ECO:0000256" key="4">
    <source>
        <dbReference type="ARBA" id="ARBA00022989"/>
    </source>
</evidence>
<keyword evidence="3" id="KW-0732">Signal</keyword>
<dbReference type="InterPro" id="IPR032675">
    <property type="entry name" value="LRR_dom_sf"/>
</dbReference>
<keyword evidence="12" id="KW-1185">Reference proteome</keyword>
<dbReference type="InterPro" id="IPR001611">
    <property type="entry name" value="Leu-rich_rpt"/>
</dbReference>
<gene>
    <name evidence="10" type="ORF">ALMOND_2B015367</name>
    <name evidence="9" type="ORF">L3X38_027276</name>
</gene>
<evidence type="ECO:0000313" key="10">
    <source>
        <dbReference type="EMBL" id="VVA26215.1"/>
    </source>
</evidence>
<reference evidence="11" key="2">
    <citation type="journal article" date="2020" name="Plant J.">
        <title>Transposons played a major role in the diversification between the closely related almond and peach genomes: results from the almond genome sequence.</title>
        <authorList>
            <person name="Alioto T."/>
            <person name="Alexiou K.G."/>
            <person name="Bardil A."/>
            <person name="Barteri F."/>
            <person name="Castanera R."/>
            <person name="Cruz F."/>
            <person name="Dhingra A."/>
            <person name="Duval H."/>
            <person name="Fernandez I Marti A."/>
            <person name="Frias L."/>
            <person name="Galan B."/>
            <person name="Garcia J.L."/>
            <person name="Howad W."/>
            <person name="Gomez-Garrido J."/>
            <person name="Gut M."/>
            <person name="Julca I."/>
            <person name="Morata J."/>
            <person name="Puigdomenech P."/>
            <person name="Ribeca P."/>
            <person name="Rubio Cabetas M.J."/>
            <person name="Vlasova A."/>
            <person name="Wirthensohn M."/>
            <person name="Garcia-Mas J."/>
            <person name="Gabaldon T."/>
            <person name="Casacuberta J.M."/>
            <person name="Arus P."/>
        </authorList>
    </citation>
    <scope>NUCLEOTIDE SEQUENCE [LARGE SCALE GENOMIC DNA]</scope>
    <source>
        <strain evidence="11">cv. Texas</strain>
    </source>
</reference>
<reference evidence="9 12" key="3">
    <citation type="journal article" date="2022" name="G3 (Bethesda)">
        <title>Whole-genome sequence and methylome profiling of the almond [Prunus dulcis (Mill.) D.A. Webb] cultivar 'Nonpareil'.</title>
        <authorList>
            <person name="D'Amico-Willman K.M."/>
            <person name="Ouma W.Z."/>
            <person name="Meulia T."/>
            <person name="Sideli G.M."/>
            <person name="Gradziel T.M."/>
            <person name="Fresnedo-Ramirez J."/>
        </authorList>
    </citation>
    <scope>NUCLEOTIDE SEQUENCE [LARGE SCALE GENOMIC DNA]</scope>
    <source>
        <strain evidence="9">Clone GOH B32 T37-40</strain>
    </source>
</reference>
<keyword evidence="5 8" id="KW-0472">Membrane</keyword>
<keyword evidence="7" id="KW-0325">Glycoprotein</keyword>
<evidence type="ECO:0000313" key="9">
    <source>
        <dbReference type="EMBL" id="KAI5327880.1"/>
    </source>
</evidence>
<accession>A0A5E4FE23</accession>
<evidence type="ECO:0000256" key="3">
    <source>
        <dbReference type="ARBA" id="ARBA00022729"/>
    </source>
</evidence>
<evidence type="ECO:0000256" key="5">
    <source>
        <dbReference type="ARBA" id="ARBA00023136"/>
    </source>
</evidence>
<evidence type="ECO:0000256" key="8">
    <source>
        <dbReference type="SAM" id="Phobius"/>
    </source>
</evidence>
<dbReference type="GO" id="GO:0016020">
    <property type="term" value="C:membrane"/>
    <property type="evidence" value="ECO:0007669"/>
    <property type="project" value="UniProtKB-SubCell"/>
</dbReference>
<keyword evidence="4 8" id="KW-1133">Transmembrane helix</keyword>
<dbReference type="AlphaFoldDB" id="A0A5E4FE23"/>
<evidence type="ECO:0000256" key="1">
    <source>
        <dbReference type="ARBA" id="ARBA00004479"/>
    </source>
</evidence>
<protein>
    <submittedName>
        <fullName evidence="10">PREDICTED: LRR receptor</fullName>
    </submittedName>
</protein>
<dbReference type="PANTHER" id="PTHR48063">
    <property type="entry name" value="LRR RECEPTOR-LIKE KINASE"/>
    <property type="match status" value="1"/>
</dbReference>
<name>A0A5E4FE23_PRUDU</name>
<organism evidence="10 11">
    <name type="scientific">Prunus dulcis</name>
    <name type="common">Almond</name>
    <name type="synonym">Amygdalus dulcis</name>
    <dbReference type="NCBI Taxonomy" id="3755"/>
    <lineage>
        <taxon>Eukaryota</taxon>
        <taxon>Viridiplantae</taxon>
        <taxon>Streptophyta</taxon>
        <taxon>Embryophyta</taxon>
        <taxon>Tracheophyta</taxon>
        <taxon>Spermatophyta</taxon>
        <taxon>Magnoliopsida</taxon>
        <taxon>eudicotyledons</taxon>
        <taxon>Gunneridae</taxon>
        <taxon>Pentapetalae</taxon>
        <taxon>rosids</taxon>
        <taxon>fabids</taxon>
        <taxon>Rosales</taxon>
        <taxon>Rosaceae</taxon>
        <taxon>Amygdaloideae</taxon>
        <taxon>Amygdaleae</taxon>
        <taxon>Prunus</taxon>
    </lineage>
</organism>
<dbReference type="Proteomes" id="UP000327085">
    <property type="component" value="Chromosome 5"/>
</dbReference>
<evidence type="ECO:0000313" key="11">
    <source>
        <dbReference type="Proteomes" id="UP000327085"/>
    </source>
</evidence>
<dbReference type="Gramene" id="VVA26215">
    <property type="protein sequence ID" value="VVA26215"/>
    <property type="gene ID" value="Prudul26B015367"/>
</dbReference>
<dbReference type="EMBL" id="JAJFAZ020000005">
    <property type="protein sequence ID" value="KAI5327880.1"/>
    <property type="molecule type" value="Genomic_DNA"/>
</dbReference>
<dbReference type="Gene3D" id="3.80.10.10">
    <property type="entry name" value="Ribonuclease Inhibitor"/>
    <property type="match status" value="1"/>
</dbReference>
<proteinExistence type="predicted"/>
<keyword evidence="2 8" id="KW-0812">Transmembrane</keyword>
<dbReference type="InterPro" id="IPR046956">
    <property type="entry name" value="RLP23-like"/>
</dbReference>
<dbReference type="OMA" id="SDCNTEG"/>
<dbReference type="Pfam" id="PF00560">
    <property type="entry name" value="LRR_1"/>
    <property type="match status" value="2"/>
</dbReference>
<sequence length="208" mass="23315">MPLTLCSLSIIHVLDLSQNNISGALPHCLNNITALSYELYNFTIADIFVQLVWKGVDIEFGRSIKHLRSIDISSNHLVSEIPENIARRTPLSAQLQSFNYSQYMGNLGLCGPPVTQKCPGAETTQDPGITSGNKSDCNTEGDNDGLIYLGFYASIVLGFLIGFWGVYGTLLLKSSWRYAYFQVLNDTKDWIYVTTALHTEKLQWRLQR</sequence>
<dbReference type="SUPFAM" id="SSF52058">
    <property type="entry name" value="L domain-like"/>
    <property type="match status" value="1"/>
</dbReference>
<dbReference type="EMBL" id="CABIKO010000104">
    <property type="protein sequence ID" value="VVA26215.1"/>
    <property type="molecule type" value="Genomic_DNA"/>
</dbReference>
<keyword evidence="6 10" id="KW-0675">Receptor</keyword>
<dbReference type="PANTHER" id="PTHR48063:SF101">
    <property type="entry name" value="LRR RECEPTOR-LIKE SERINE_THREONINE-PROTEIN KINASE FLS2"/>
    <property type="match status" value="1"/>
</dbReference>
<evidence type="ECO:0000313" key="12">
    <source>
        <dbReference type="Proteomes" id="UP001054821"/>
    </source>
</evidence>
<comment type="subcellular location">
    <subcellularLocation>
        <location evidence="1">Membrane</location>
        <topology evidence="1">Single-pass type I membrane protein</topology>
    </subcellularLocation>
</comment>
<evidence type="ECO:0000256" key="7">
    <source>
        <dbReference type="ARBA" id="ARBA00023180"/>
    </source>
</evidence>
<evidence type="ECO:0000256" key="6">
    <source>
        <dbReference type="ARBA" id="ARBA00023170"/>
    </source>
</evidence>
<dbReference type="Proteomes" id="UP001054821">
    <property type="component" value="Chromosome 5"/>
</dbReference>
<dbReference type="InParanoid" id="A0A5E4FE23"/>
<feature type="transmembrane region" description="Helical" evidence="8">
    <location>
        <begin position="145"/>
        <end position="167"/>
    </location>
</feature>
<evidence type="ECO:0000256" key="2">
    <source>
        <dbReference type="ARBA" id="ARBA00022692"/>
    </source>
</evidence>
<reference evidence="10" key="1">
    <citation type="submission" date="2019-07" db="EMBL/GenBank/DDBJ databases">
        <authorList>
            <person name="Alioto T."/>
            <person name="Alioto T."/>
            <person name="Gomez Garrido J."/>
        </authorList>
    </citation>
    <scope>NUCLEOTIDE SEQUENCE</scope>
</reference>